<dbReference type="AlphaFoldDB" id="A0A4Q4ZDZ8"/>
<reference evidence="2 3" key="1">
    <citation type="submission" date="2019-01" db="EMBL/GenBank/DDBJ databases">
        <title>Nocardioides guangzhouensis sp. nov., an actinobacterium isolated from soil.</title>
        <authorList>
            <person name="Fu Y."/>
            <person name="Cai Y."/>
            <person name="Lin Z."/>
            <person name="Chen P."/>
        </authorList>
    </citation>
    <scope>NUCLEOTIDE SEQUENCE [LARGE SCALE GENOMIC DNA]</scope>
    <source>
        <strain evidence="2 3">130</strain>
    </source>
</reference>
<name>A0A4Q4ZDZ8_9ACTN</name>
<protein>
    <recommendedName>
        <fullName evidence="4">Exo-alpha-sialidase</fullName>
    </recommendedName>
</protein>
<feature type="region of interest" description="Disordered" evidence="1">
    <location>
        <begin position="52"/>
        <end position="72"/>
    </location>
</feature>
<evidence type="ECO:0000256" key="1">
    <source>
        <dbReference type="SAM" id="MobiDB-lite"/>
    </source>
</evidence>
<gene>
    <name evidence="2" type="ORF">EKO23_09980</name>
</gene>
<organism evidence="2 3">
    <name type="scientific">Nocardioides guangzhouensis</name>
    <dbReference type="NCBI Taxonomy" id="2497878"/>
    <lineage>
        <taxon>Bacteria</taxon>
        <taxon>Bacillati</taxon>
        <taxon>Actinomycetota</taxon>
        <taxon>Actinomycetes</taxon>
        <taxon>Propionibacteriales</taxon>
        <taxon>Nocardioidaceae</taxon>
        <taxon>Nocardioides</taxon>
    </lineage>
</organism>
<accession>A0A4Q4ZDZ8</accession>
<evidence type="ECO:0000313" key="3">
    <source>
        <dbReference type="Proteomes" id="UP000295198"/>
    </source>
</evidence>
<evidence type="ECO:0000313" key="2">
    <source>
        <dbReference type="EMBL" id="RYP86272.1"/>
    </source>
</evidence>
<comment type="caution">
    <text evidence="2">The sequence shown here is derived from an EMBL/GenBank/DDBJ whole genome shotgun (WGS) entry which is preliminary data.</text>
</comment>
<proteinExistence type="predicted"/>
<evidence type="ECO:0008006" key="4">
    <source>
        <dbReference type="Google" id="ProtNLM"/>
    </source>
</evidence>
<keyword evidence="3" id="KW-1185">Reference proteome</keyword>
<feature type="compositionally biased region" description="Low complexity" evidence="1">
    <location>
        <begin position="52"/>
        <end position="63"/>
    </location>
</feature>
<dbReference type="EMBL" id="SDKM01000012">
    <property type="protein sequence ID" value="RYP86272.1"/>
    <property type="molecule type" value="Genomic_DNA"/>
</dbReference>
<sequence>MAPRGILWQHWQQVAVPVTLSESRSHMGNQIRRWAAASLMALVPAVAVATTTASAEPAADPTSWRPEERVSPDGYRAVDPALTIDSAGNATVAWIGSTVTSESPPGLAVARRPAGGAWSAPVEADPLGHDRPRLVATPSGELVALYRTWHTGPRLRTLTIAPDGTVGTPARLGYQPARALDFDVDVDLTGTMTAAWVERLPGKYRAVMVSRRPDGGDWSRPHALSPAHVAVARVKIDVHSSGAVAVAWEGRRNDARRQGRRVFARTLVPGAGWSRSAGLSEAGNDTQDFTVLAGPDRRARVAWTIERGALDVPSRLRMATGRPDGSWTTPRMMTTGRTYAPLLARGPRAISLTWERFSDRAGQTWVRVRDSGTWGPQRRLSPATGTAEQAQAVFHSDGRLTVVWLYAPDRGAAGDEFGVQARTRSADGTTWERRVDVSSRTVLTYYGPVMALAASGAVEAVWVSRGQLWGAAQESAPSAIS</sequence>
<dbReference type="Proteomes" id="UP000295198">
    <property type="component" value="Unassembled WGS sequence"/>
</dbReference>